<proteinExistence type="predicted"/>
<accession>A0A8H8BSR8</accession>
<reference evidence="1" key="1">
    <citation type="submission" date="2021-02" db="EMBL/GenBank/DDBJ databases">
        <title>Genome sequence Cadophora malorum strain M34.</title>
        <authorList>
            <person name="Stefanovic E."/>
            <person name="Vu D."/>
            <person name="Scully C."/>
            <person name="Dijksterhuis J."/>
            <person name="Roader J."/>
            <person name="Houbraken J."/>
        </authorList>
    </citation>
    <scope>NUCLEOTIDE SEQUENCE</scope>
    <source>
        <strain evidence="1">M34</strain>
    </source>
</reference>
<dbReference type="EMBL" id="JAFJYH010000043">
    <property type="protein sequence ID" value="KAG4422796.1"/>
    <property type="molecule type" value="Genomic_DNA"/>
</dbReference>
<gene>
    <name evidence="1" type="ORF">IFR04_004018</name>
</gene>
<organism evidence="1 2">
    <name type="scientific">Cadophora malorum</name>
    <dbReference type="NCBI Taxonomy" id="108018"/>
    <lineage>
        <taxon>Eukaryota</taxon>
        <taxon>Fungi</taxon>
        <taxon>Dikarya</taxon>
        <taxon>Ascomycota</taxon>
        <taxon>Pezizomycotina</taxon>
        <taxon>Leotiomycetes</taxon>
        <taxon>Helotiales</taxon>
        <taxon>Ploettnerulaceae</taxon>
        <taxon>Cadophora</taxon>
    </lineage>
</organism>
<dbReference type="OrthoDB" id="3560047at2759"/>
<dbReference type="Proteomes" id="UP000664132">
    <property type="component" value="Unassembled WGS sequence"/>
</dbReference>
<dbReference type="AlphaFoldDB" id="A0A8H8BSR8"/>
<evidence type="ECO:0000313" key="2">
    <source>
        <dbReference type="Proteomes" id="UP000664132"/>
    </source>
</evidence>
<evidence type="ECO:0000313" key="1">
    <source>
        <dbReference type="EMBL" id="KAG4422796.1"/>
    </source>
</evidence>
<sequence length="174" mass="20034">MRYAYEHNISYDKAGDQRIFNLGGHSNMYTVCGGSGGTDMAKLRAAYCAFDEETRQRHRHDTELTTGTSLVGATWRLATLGDVADLYIAAGLEDLKSGRLDRDDKEEFEEGIEVCRRRIGYDEQHFELLDEMDRLLTQEREEGWDWEKGIKEQYEVRERQAAISEKIIAESNDL</sequence>
<comment type="caution">
    <text evidence="1">The sequence shown here is derived from an EMBL/GenBank/DDBJ whole genome shotgun (WGS) entry which is preliminary data.</text>
</comment>
<protein>
    <submittedName>
        <fullName evidence="1">Uncharacterized protein</fullName>
    </submittedName>
</protein>
<name>A0A8H8BSR8_9HELO</name>
<keyword evidence="2" id="KW-1185">Reference proteome</keyword>